<keyword evidence="2" id="KW-0812">Transmembrane</keyword>
<feature type="transmembrane region" description="Helical" evidence="2">
    <location>
        <begin position="25"/>
        <end position="47"/>
    </location>
</feature>
<feature type="transmembrane region" description="Helical" evidence="2">
    <location>
        <begin position="189"/>
        <end position="213"/>
    </location>
</feature>
<keyword evidence="2" id="KW-0472">Membrane</keyword>
<dbReference type="InterPro" id="IPR039672">
    <property type="entry name" value="MFS_2"/>
</dbReference>
<proteinExistence type="predicted"/>
<evidence type="ECO:0000256" key="2">
    <source>
        <dbReference type="SAM" id="Phobius"/>
    </source>
</evidence>
<dbReference type="PANTHER" id="PTHR11328:SF24">
    <property type="entry name" value="MAJOR FACILITATOR SUPERFAMILY (MFS) PROFILE DOMAIN-CONTAINING PROTEIN"/>
    <property type="match status" value="1"/>
</dbReference>
<dbReference type="Proteomes" id="UP000050911">
    <property type="component" value="Unassembled WGS sequence"/>
</dbReference>
<dbReference type="GO" id="GO:0015293">
    <property type="term" value="F:symporter activity"/>
    <property type="evidence" value="ECO:0007669"/>
    <property type="project" value="InterPro"/>
</dbReference>
<dbReference type="GO" id="GO:0008643">
    <property type="term" value="P:carbohydrate transport"/>
    <property type="evidence" value="ECO:0007669"/>
    <property type="project" value="InterPro"/>
</dbReference>
<dbReference type="Gene3D" id="1.20.1250.20">
    <property type="entry name" value="MFS general substrate transporter like domains"/>
    <property type="match status" value="2"/>
</dbReference>
<evidence type="ECO:0000313" key="3">
    <source>
        <dbReference type="EMBL" id="KRK48330.1"/>
    </source>
</evidence>
<keyword evidence="2" id="KW-1133">Transmembrane helix</keyword>
<dbReference type="EMBL" id="AZCX01000003">
    <property type="protein sequence ID" value="KRK48330.1"/>
    <property type="molecule type" value="Genomic_DNA"/>
</dbReference>
<reference evidence="3 4" key="1">
    <citation type="journal article" date="2015" name="Genome Announc.">
        <title>Expanding the biotechnology potential of lactobacilli through comparative genomics of 213 strains and associated genera.</title>
        <authorList>
            <person name="Sun Z."/>
            <person name="Harris H.M."/>
            <person name="McCann A."/>
            <person name="Guo C."/>
            <person name="Argimon S."/>
            <person name="Zhang W."/>
            <person name="Yang X."/>
            <person name="Jeffery I.B."/>
            <person name="Cooney J.C."/>
            <person name="Kagawa T.F."/>
            <person name="Liu W."/>
            <person name="Song Y."/>
            <person name="Salvetti E."/>
            <person name="Wrobel A."/>
            <person name="Rasinkangas P."/>
            <person name="Parkhill J."/>
            <person name="Rea M.C."/>
            <person name="O'Sullivan O."/>
            <person name="Ritari J."/>
            <person name="Douillard F.P."/>
            <person name="Paul Ross R."/>
            <person name="Yang R."/>
            <person name="Briner A.E."/>
            <person name="Felis G.E."/>
            <person name="de Vos W.M."/>
            <person name="Barrangou R."/>
            <person name="Klaenhammer T.R."/>
            <person name="Caufield P.W."/>
            <person name="Cui Y."/>
            <person name="Zhang H."/>
            <person name="O'Toole P.W."/>
        </authorList>
    </citation>
    <scope>NUCLEOTIDE SEQUENCE [LARGE SCALE GENOMIC DNA]</scope>
    <source>
        <strain evidence="3 4">JCM 15530</strain>
    </source>
</reference>
<feature type="transmembrane region" description="Helical" evidence="2">
    <location>
        <begin position="320"/>
        <end position="340"/>
    </location>
</feature>
<accession>A0A0R1HY23</accession>
<gene>
    <name evidence="3" type="ORF">FC96_GL001430</name>
</gene>
<sequence length="509" mass="57079">MERLTMKQNKVYTPRKITIWRGMGYGIVDFVGGGSMTIIGAWMLFFYTSYCNLTAIEGASIIGAARIADAICSLLMGSLTDNFYKTRLGQKYGRRHFFLLIGSPLMFLYITLWISGMNYWYYFTTYMVFEVISSAMMIPYETLPNEMTDDFNARTKLSSARMFISAGSTFLATFIPGQLFAILGQHSPIPFLINGTMFAFIFAIGVFICYSVTWEKPVTEEMKAELEKDQANSGNIYARLSGLLKDYASTIRLKSFRQHLLIYLFSFTGKDTFNTVFAYFCIYCLGLSATVAANMLSLSLVGLVVTVFAGIGMVKYGPKFLYITGYGLMLLMLVAYYALFTLHVKQHVILILFFISLIYQVGRAILEFTPWNVFPFIPDIDEIVTKRRRTGVYAAVMSFTRKSTVAVATMAVGFILDSSGFVKNATTEPIIAQHAIALILLIGTGGLVLLALIVALRFKLNKQSHQVVLNEIQRLRSGGSKDDATSEVKRVVKELTGLNYNQVWKDENG</sequence>
<feature type="transmembrane region" description="Helical" evidence="2">
    <location>
        <begin position="291"/>
        <end position="313"/>
    </location>
</feature>
<dbReference type="CDD" id="cd17332">
    <property type="entry name" value="MFS_MelB_like"/>
    <property type="match status" value="1"/>
</dbReference>
<feature type="transmembrane region" description="Helical" evidence="2">
    <location>
        <begin position="346"/>
        <end position="366"/>
    </location>
</feature>
<comment type="caution">
    <text evidence="3">The sequence shown here is derived from an EMBL/GenBank/DDBJ whole genome shotgun (WGS) entry which is preliminary data.</text>
</comment>
<organism evidence="3 4">
    <name type="scientific">Secundilactobacillus kimchicus JCM 15530</name>
    <dbReference type="NCBI Taxonomy" id="1302272"/>
    <lineage>
        <taxon>Bacteria</taxon>
        <taxon>Bacillati</taxon>
        <taxon>Bacillota</taxon>
        <taxon>Bacilli</taxon>
        <taxon>Lactobacillales</taxon>
        <taxon>Lactobacillaceae</taxon>
        <taxon>Secundilactobacillus</taxon>
    </lineage>
</organism>
<feature type="transmembrane region" description="Helical" evidence="2">
    <location>
        <begin position="161"/>
        <end position="183"/>
    </location>
</feature>
<feature type="transmembrane region" description="Helical" evidence="2">
    <location>
        <begin position="260"/>
        <end position="285"/>
    </location>
</feature>
<dbReference type="InterPro" id="IPR036259">
    <property type="entry name" value="MFS_trans_sf"/>
</dbReference>
<dbReference type="STRING" id="1302272.FC96_GL001430"/>
<keyword evidence="4" id="KW-1185">Reference proteome</keyword>
<keyword evidence="1" id="KW-0813">Transport</keyword>
<dbReference type="SUPFAM" id="SSF103473">
    <property type="entry name" value="MFS general substrate transporter"/>
    <property type="match status" value="1"/>
</dbReference>
<name>A0A0R1HY23_9LACO</name>
<feature type="transmembrane region" description="Helical" evidence="2">
    <location>
        <begin position="53"/>
        <end position="76"/>
    </location>
</feature>
<protein>
    <submittedName>
        <fullName evidence="3">Major facilitator superfamily protein</fullName>
    </submittedName>
</protein>
<feature type="transmembrane region" description="Helical" evidence="2">
    <location>
        <begin position="392"/>
        <end position="416"/>
    </location>
</feature>
<dbReference type="AlphaFoldDB" id="A0A0R1HY23"/>
<evidence type="ECO:0000256" key="1">
    <source>
        <dbReference type="ARBA" id="ARBA00022597"/>
    </source>
</evidence>
<dbReference type="PANTHER" id="PTHR11328">
    <property type="entry name" value="MAJOR FACILITATOR SUPERFAMILY DOMAIN-CONTAINING PROTEIN"/>
    <property type="match status" value="1"/>
</dbReference>
<feature type="transmembrane region" description="Helical" evidence="2">
    <location>
        <begin position="120"/>
        <end position="140"/>
    </location>
</feature>
<evidence type="ECO:0000313" key="4">
    <source>
        <dbReference type="Proteomes" id="UP000050911"/>
    </source>
</evidence>
<dbReference type="PATRIC" id="fig|1302272.5.peg.1441"/>
<dbReference type="Pfam" id="PF13347">
    <property type="entry name" value="MFS_2"/>
    <property type="match status" value="1"/>
</dbReference>
<keyword evidence="1" id="KW-0762">Sugar transport</keyword>
<feature type="transmembrane region" description="Helical" evidence="2">
    <location>
        <begin position="97"/>
        <end position="114"/>
    </location>
</feature>
<feature type="transmembrane region" description="Helical" evidence="2">
    <location>
        <begin position="436"/>
        <end position="456"/>
    </location>
</feature>
<dbReference type="GO" id="GO:0005886">
    <property type="term" value="C:plasma membrane"/>
    <property type="evidence" value="ECO:0007669"/>
    <property type="project" value="TreeGrafter"/>
</dbReference>